<evidence type="ECO:0000313" key="1">
    <source>
        <dbReference type="EMBL" id="SDH91523.1"/>
    </source>
</evidence>
<dbReference type="AlphaFoldDB" id="A0A1G8GAY4"/>
<evidence type="ECO:0000313" key="2">
    <source>
        <dbReference type="Proteomes" id="UP000199706"/>
    </source>
</evidence>
<reference evidence="1 2" key="1">
    <citation type="submission" date="2016-10" db="EMBL/GenBank/DDBJ databases">
        <authorList>
            <person name="de Groot N.N."/>
        </authorList>
    </citation>
    <scope>NUCLEOTIDE SEQUENCE [LARGE SCALE GENOMIC DNA]</scope>
    <source>
        <strain evidence="1 2">LMG 2247</strain>
    </source>
</reference>
<organism evidence="1 2">
    <name type="scientific">Paraburkholderia phenazinium</name>
    <dbReference type="NCBI Taxonomy" id="60549"/>
    <lineage>
        <taxon>Bacteria</taxon>
        <taxon>Pseudomonadati</taxon>
        <taxon>Pseudomonadota</taxon>
        <taxon>Betaproteobacteria</taxon>
        <taxon>Burkholderiales</taxon>
        <taxon>Burkholderiaceae</taxon>
        <taxon>Paraburkholderia</taxon>
    </lineage>
</organism>
<accession>A0A1G8GAY4</accession>
<sequence>MIAANLLFAEAVFDHFGVGCLHTKWLNFGLLWTGTLAACGVM</sequence>
<protein>
    <submittedName>
        <fullName evidence="1">Uncharacterized protein</fullName>
    </submittedName>
</protein>
<dbReference type="EMBL" id="FNCJ01000014">
    <property type="protein sequence ID" value="SDH91523.1"/>
    <property type="molecule type" value="Genomic_DNA"/>
</dbReference>
<dbReference type="Proteomes" id="UP000199706">
    <property type="component" value="Unassembled WGS sequence"/>
</dbReference>
<gene>
    <name evidence="1" type="ORF">SAMN05216466_114210</name>
</gene>
<name>A0A1G8GAY4_9BURK</name>
<dbReference type="RefSeq" id="WP_279607927.1">
    <property type="nucleotide sequence ID" value="NZ_CADERL010000010.1"/>
</dbReference>
<proteinExistence type="predicted"/>